<keyword evidence="1" id="KW-0812">Transmembrane</keyword>
<dbReference type="AlphaFoldDB" id="A0A4R1MRB0"/>
<proteinExistence type="predicted"/>
<keyword evidence="1" id="KW-1133">Transmembrane helix</keyword>
<evidence type="ECO:0000313" key="4">
    <source>
        <dbReference type="Proteomes" id="UP000294545"/>
    </source>
</evidence>
<feature type="transmembrane region" description="Helical" evidence="1">
    <location>
        <begin position="287"/>
        <end position="304"/>
    </location>
</feature>
<dbReference type="PANTHER" id="PTHR23308">
    <property type="entry name" value="NUCLEAR INHIBITOR OF PROTEIN PHOSPHATASE-1"/>
    <property type="match status" value="1"/>
</dbReference>
<dbReference type="OrthoDB" id="9783862at2"/>
<keyword evidence="4" id="KW-1185">Reference proteome</keyword>
<dbReference type="InterPro" id="IPR045962">
    <property type="entry name" value="DUF6382"/>
</dbReference>
<protein>
    <submittedName>
        <fullName evidence="3">FHA domain protein</fullName>
    </submittedName>
</protein>
<feature type="transmembrane region" description="Helical" evidence="1">
    <location>
        <begin position="253"/>
        <end position="272"/>
    </location>
</feature>
<dbReference type="InterPro" id="IPR000253">
    <property type="entry name" value="FHA_dom"/>
</dbReference>
<evidence type="ECO:0000256" key="1">
    <source>
        <dbReference type="SAM" id="Phobius"/>
    </source>
</evidence>
<name>A0A4R1MRB0_9FIRM</name>
<dbReference type="SUPFAM" id="SSF49879">
    <property type="entry name" value="SMAD/FHA domain"/>
    <property type="match status" value="1"/>
</dbReference>
<dbReference type="Gene3D" id="2.60.200.20">
    <property type="match status" value="1"/>
</dbReference>
<organism evidence="3 4">
    <name type="scientific">Natranaerovirga hydrolytica</name>
    <dbReference type="NCBI Taxonomy" id="680378"/>
    <lineage>
        <taxon>Bacteria</taxon>
        <taxon>Bacillati</taxon>
        <taxon>Bacillota</taxon>
        <taxon>Clostridia</taxon>
        <taxon>Lachnospirales</taxon>
        <taxon>Natranaerovirgaceae</taxon>
        <taxon>Natranaerovirga</taxon>
    </lineage>
</organism>
<evidence type="ECO:0000259" key="2">
    <source>
        <dbReference type="PROSITE" id="PS50006"/>
    </source>
</evidence>
<reference evidence="3 4" key="1">
    <citation type="submission" date="2019-03" db="EMBL/GenBank/DDBJ databases">
        <title>Genomic Encyclopedia of Type Strains, Phase IV (KMG-IV): sequencing the most valuable type-strain genomes for metagenomic binning, comparative biology and taxonomic classification.</title>
        <authorList>
            <person name="Goeker M."/>
        </authorList>
    </citation>
    <scope>NUCLEOTIDE SEQUENCE [LARGE SCALE GENOMIC DNA]</scope>
    <source>
        <strain evidence="3 4">DSM 24176</strain>
    </source>
</reference>
<sequence>MKKLQQYTINYTRDTSKNYMILNIKNHDFNEADYQLKMVLNNTIEGLLPLNLTAYNDEINLSYDITSKQTLEEMLLKKEIQYQQIKTLLQKMMDTIDASKKYLLKEDNMLFQKEFIYLNPSNLEPFFCYVPQLEETQPLMQQIKEIIEFLMTHVEREDKEGIYLIHNLYKKTREENFTLKDIKAIIKDKTTLKTPVEDSPSIQQKQEKDKKPLKSDYNFYHHDHTDKESVQKTPLKKEIIKEEKEVKIYPTHYKMVTAILQVLIFILLYLVVKQGVFIDETTQQLDITKFIGLFVILIAIDAYINMKMFQPKNKIVKIIEEEKTMMVNPTSHSSPFINLNKKTIDNTNIEKEIDEEAMPEISEIPYDKIEGTTLLSEAEEEMGTTLLNQTSISEQGVLINKNNEQRSIHTTPFIIGKLKDQVDYCINNPAISRLHCKIIQKNENYYLIDLNSRNGTYINGTVVNSQEEYLLNNEATIQLANEELEFKIK</sequence>
<feature type="domain" description="FHA" evidence="2">
    <location>
        <begin position="413"/>
        <end position="463"/>
    </location>
</feature>
<comment type="caution">
    <text evidence="3">The sequence shown here is derived from an EMBL/GenBank/DDBJ whole genome shotgun (WGS) entry which is preliminary data.</text>
</comment>
<dbReference type="Pfam" id="PF19909">
    <property type="entry name" value="DUF6382"/>
    <property type="match status" value="1"/>
</dbReference>
<dbReference type="RefSeq" id="WP_132282023.1">
    <property type="nucleotide sequence ID" value="NZ_SMGQ01000012.1"/>
</dbReference>
<dbReference type="PROSITE" id="PS50006">
    <property type="entry name" value="FHA_DOMAIN"/>
    <property type="match status" value="1"/>
</dbReference>
<dbReference type="Proteomes" id="UP000294545">
    <property type="component" value="Unassembled WGS sequence"/>
</dbReference>
<evidence type="ECO:0000313" key="3">
    <source>
        <dbReference type="EMBL" id="TCK93109.1"/>
    </source>
</evidence>
<gene>
    <name evidence="3" type="ORF">EDC19_1287</name>
</gene>
<dbReference type="EMBL" id="SMGQ01000012">
    <property type="protein sequence ID" value="TCK93109.1"/>
    <property type="molecule type" value="Genomic_DNA"/>
</dbReference>
<accession>A0A4R1MRB0</accession>
<dbReference type="InterPro" id="IPR050923">
    <property type="entry name" value="Cell_Proc_Reg/RNA_Proc"/>
</dbReference>
<dbReference type="SMART" id="SM00240">
    <property type="entry name" value="FHA"/>
    <property type="match status" value="1"/>
</dbReference>
<dbReference type="CDD" id="cd00060">
    <property type="entry name" value="FHA"/>
    <property type="match status" value="1"/>
</dbReference>
<keyword evidence="1" id="KW-0472">Membrane</keyword>
<dbReference type="InterPro" id="IPR008984">
    <property type="entry name" value="SMAD_FHA_dom_sf"/>
</dbReference>
<dbReference type="Pfam" id="PF00498">
    <property type="entry name" value="FHA"/>
    <property type="match status" value="1"/>
</dbReference>